<evidence type="ECO:0000313" key="2">
    <source>
        <dbReference type="Proteomes" id="UP000316080"/>
    </source>
</evidence>
<dbReference type="Proteomes" id="UP000316080">
    <property type="component" value="Unassembled WGS sequence"/>
</dbReference>
<feature type="non-terminal residue" evidence="1">
    <location>
        <position position="36"/>
    </location>
</feature>
<comment type="caution">
    <text evidence="1">The sequence shown here is derived from an EMBL/GenBank/DDBJ whole genome shotgun (WGS) entry which is preliminary data.</text>
</comment>
<reference evidence="1 2" key="1">
    <citation type="journal article" date="2019" name="Nat. Microbiol.">
        <title>Wide diversity of methane and short-chain alkane metabolisms in uncultured archaea.</title>
        <authorList>
            <person name="Borrel G."/>
            <person name="Adam P.S."/>
            <person name="McKay L.J."/>
            <person name="Chen L.X."/>
            <person name="Sierra-Garcia I.N."/>
            <person name="Sieber C.M."/>
            <person name="Letourneur Q."/>
            <person name="Ghozlane A."/>
            <person name="Andersen G.L."/>
            <person name="Li W.J."/>
            <person name="Hallam S.J."/>
            <person name="Muyzer G."/>
            <person name="de Oliveira V.M."/>
            <person name="Inskeep W.P."/>
            <person name="Banfield J.F."/>
            <person name="Gribaldo S."/>
        </authorList>
    </citation>
    <scope>NUCLEOTIDE SEQUENCE [LARGE SCALE GENOMIC DNA]</scope>
    <source>
        <strain evidence="1">Verst-YHS</strain>
    </source>
</reference>
<name>A0A520KFR7_9CREN</name>
<proteinExistence type="predicted"/>
<accession>A0A520KFR7</accession>
<gene>
    <name evidence="1" type="ORF">EF809_02795</name>
</gene>
<dbReference type="AlphaFoldDB" id="A0A520KFR7"/>
<organism evidence="1 2">
    <name type="scientific">Thermoproteota archaeon</name>
    <dbReference type="NCBI Taxonomy" id="2056631"/>
    <lineage>
        <taxon>Archaea</taxon>
        <taxon>Thermoproteota</taxon>
    </lineage>
</organism>
<dbReference type="EMBL" id="RXIH01000024">
    <property type="protein sequence ID" value="RZN56414.1"/>
    <property type="molecule type" value="Genomic_DNA"/>
</dbReference>
<protein>
    <submittedName>
        <fullName evidence="1">Phosphoribosylformylglycinamidine synthase I</fullName>
    </submittedName>
</protein>
<sequence>MDINKAKACILRVGGTNCDLELKIALEELGIKTEIL</sequence>
<evidence type="ECO:0000313" key="1">
    <source>
        <dbReference type="EMBL" id="RZN56414.1"/>
    </source>
</evidence>